<feature type="coiled-coil region" evidence="1">
    <location>
        <begin position="7"/>
        <end position="67"/>
    </location>
</feature>
<gene>
    <name evidence="2" type="ORF">ACFSPV_04360</name>
</gene>
<keyword evidence="3" id="KW-1185">Reference proteome</keyword>
<keyword evidence="1" id="KW-0175">Coiled coil</keyword>
<evidence type="ECO:0000256" key="1">
    <source>
        <dbReference type="SAM" id="Coils"/>
    </source>
</evidence>
<comment type="caution">
    <text evidence="2">The sequence shown here is derived from an EMBL/GenBank/DDBJ whole genome shotgun (WGS) entry which is preliminary data.</text>
</comment>
<dbReference type="EMBL" id="JBHUIG010000003">
    <property type="protein sequence ID" value="MFD2317924.1"/>
    <property type="molecule type" value="Genomic_DNA"/>
</dbReference>
<evidence type="ECO:0000313" key="2">
    <source>
        <dbReference type="EMBL" id="MFD2317924.1"/>
    </source>
</evidence>
<organism evidence="2 3">
    <name type="scientific">Delftia deserti</name>
    <dbReference type="NCBI Taxonomy" id="1651218"/>
    <lineage>
        <taxon>Bacteria</taxon>
        <taxon>Pseudomonadati</taxon>
        <taxon>Pseudomonadota</taxon>
        <taxon>Betaproteobacteria</taxon>
        <taxon>Burkholderiales</taxon>
        <taxon>Comamonadaceae</taxon>
        <taxon>Delftia</taxon>
    </lineage>
</organism>
<evidence type="ECO:0000313" key="3">
    <source>
        <dbReference type="Proteomes" id="UP001597287"/>
    </source>
</evidence>
<proteinExistence type="predicted"/>
<reference evidence="3" key="1">
    <citation type="journal article" date="2019" name="Int. J. Syst. Evol. Microbiol.">
        <title>The Global Catalogue of Microorganisms (GCM) 10K type strain sequencing project: providing services to taxonomists for standard genome sequencing and annotation.</title>
        <authorList>
            <consortium name="The Broad Institute Genomics Platform"/>
            <consortium name="The Broad Institute Genome Sequencing Center for Infectious Disease"/>
            <person name="Wu L."/>
            <person name="Ma J."/>
        </authorList>
    </citation>
    <scope>NUCLEOTIDE SEQUENCE [LARGE SCALE GENOMIC DNA]</scope>
    <source>
        <strain evidence="3">CCUG 62793</strain>
    </source>
</reference>
<dbReference type="RefSeq" id="WP_374621625.1">
    <property type="nucleotide sequence ID" value="NZ_JBHSIH010000001.1"/>
</dbReference>
<name>A0ABW5EM19_9BURK</name>
<dbReference type="Proteomes" id="UP001597287">
    <property type="component" value="Unassembled WGS sequence"/>
</dbReference>
<accession>A0ABW5EM19</accession>
<sequence>MTTIARYNALRRELLQVELDLAASKRAYLSDGINGPRGARAVLEERRAELRLELHDLRGLVEELREAAFKAKKHQFLLALIAECERIGRHDLVRTASAEASEWLRAQGMAQAYSAKV</sequence>
<protein>
    <submittedName>
        <fullName evidence="2">Uncharacterized protein</fullName>
    </submittedName>
</protein>